<feature type="binding site" evidence="8">
    <location>
        <position position="162"/>
    </location>
    <ligand>
        <name>L-tyrosine</name>
        <dbReference type="ChEBI" id="CHEBI:58315"/>
    </ligand>
</feature>
<feature type="binding site" evidence="8">
    <location>
        <position position="166"/>
    </location>
    <ligand>
        <name>L-tyrosine</name>
        <dbReference type="ChEBI" id="CHEBI:58315"/>
    </ligand>
</feature>
<keyword evidence="6 8" id="KW-0030">Aminoacyl-tRNA synthetase</keyword>
<comment type="similarity">
    <text evidence="8">Belongs to the class-I aminoacyl-tRNA synthetase family. TyrS type 4 subfamily.</text>
</comment>
<keyword evidence="4 8" id="KW-0067">ATP-binding</keyword>
<dbReference type="GO" id="GO:0006437">
    <property type="term" value="P:tyrosyl-tRNA aminoacylation"/>
    <property type="evidence" value="ECO:0007669"/>
    <property type="project" value="UniProtKB-UniRule"/>
</dbReference>
<proteinExistence type="inferred from homology"/>
<dbReference type="InterPro" id="IPR023617">
    <property type="entry name" value="Tyr-tRNA-ligase_arc/euk-type"/>
</dbReference>
<protein>
    <recommendedName>
        <fullName evidence="8">Tyrosine--tRNA ligase</fullName>
        <ecNumber evidence="8">6.1.1.1</ecNumber>
    </recommendedName>
    <alternativeName>
        <fullName evidence="8">Tyrosyl-tRNA synthetase</fullName>
        <shortName evidence="8">TyrRS</shortName>
    </alternativeName>
</protein>
<dbReference type="AlphaFoldDB" id="A0A7C2UJM3"/>
<evidence type="ECO:0000256" key="5">
    <source>
        <dbReference type="ARBA" id="ARBA00022917"/>
    </source>
</evidence>
<gene>
    <name evidence="8" type="primary">tyrS</name>
    <name evidence="9" type="ORF">ENO36_03500</name>
</gene>
<dbReference type="InterPro" id="IPR014729">
    <property type="entry name" value="Rossmann-like_a/b/a_fold"/>
</dbReference>
<dbReference type="PANTHER" id="PTHR46264:SF4">
    <property type="entry name" value="TYROSINE--TRNA LIGASE, CYTOPLASMIC"/>
    <property type="match status" value="1"/>
</dbReference>
<evidence type="ECO:0000256" key="2">
    <source>
        <dbReference type="ARBA" id="ARBA00022598"/>
    </source>
</evidence>
<comment type="catalytic activity">
    <reaction evidence="7 8">
        <text>tRNA(Tyr) + L-tyrosine + ATP = L-tyrosyl-tRNA(Tyr) + AMP + diphosphate + H(+)</text>
        <dbReference type="Rhea" id="RHEA:10220"/>
        <dbReference type="Rhea" id="RHEA-COMP:9706"/>
        <dbReference type="Rhea" id="RHEA-COMP:9707"/>
        <dbReference type="ChEBI" id="CHEBI:15378"/>
        <dbReference type="ChEBI" id="CHEBI:30616"/>
        <dbReference type="ChEBI" id="CHEBI:33019"/>
        <dbReference type="ChEBI" id="CHEBI:58315"/>
        <dbReference type="ChEBI" id="CHEBI:78442"/>
        <dbReference type="ChEBI" id="CHEBI:78536"/>
        <dbReference type="ChEBI" id="CHEBI:456215"/>
        <dbReference type="EC" id="6.1.1.1"/>
    </reaction>
</comment>
<dbReference type="InterPro" id="IPR002307">
    <property type="entry name" value="Tyr-tRNA-ligase"/>
</dbReference>
<name>A0A7C2UJM3_9CREN</name>
<feature type="short sequence motif" description="'KMSKS' region" evidence="8">
    <location>
        <begin position="234"/>
        <end position="238"/>
    </location>
</feature>
<dbReference type="NCBIfam" id="NF006330">
    <property type="entry name" value="PRK08560.1"/>
    <property type="match status" value="1"/>
</dbReference>
<evidence type="ECO:0000256" key="7">
    <source>
        <dbReference type="ARBA" id="ARBA00048248"/>
    </source>
</evidence>
<dbReference type="Gene3D" id="3.40.50.620">
    <property type="entry name" value="HUPs"/>
    <property type="match status" value="1"/>
</dbReference>
<comment type="function">
    <text evidence="8">Catalyzes the attachment of tyrosine to tRNA(Tyr) in a two-step reaction: tyrosine is first activated by ATP to form Tyr-AMP and then transferred to the acceptor end of tRNA(Tyr).</text>
</comment>
<sequence length="364" mass="41538">MDLERRLALITRNTEEVVTEEELRKKLETGERLEGYLGYEPSGLFHIGWVIWAYKAKDLVEAGVNFRLLEATWHAMINDKFGGNLELIRGAAKYIRHGLKALGTPIEKIKFIDAEELVGDKDYWELVLRVAKNTSLARAKRALTIMGRKEDEAELDSSKIIYPFMQVTDIYYMNLDVALGGMDQRKAHMLARELAEKLGKKKVVAIHTPLLTSLKGKGRAGGGGTRDEELAEAKMSKSSPDSTILIHDSEEEIERKLLSAYCPKGTIEFNPVLEINKYILFYEEGFTMTIDRPPNFGGPLEVNNYNELEKLFIEGKIHPLDLKKATARELAKRLKPVREYFRTNQEAKKLAEEIARYYKLELTI</sequence>
<evidence type="ECO:0000256" key="6">
    <source>
        <dbReference type="ARBA" id="ARBA00023146"/>
    </source>
</evidence>
<dbReference type="InterPro" id="IPR002305">
    <property type="entry name" value="aa-tRNA-synth_Ic"/>
</dbReference>
<keyword evidence="5 8" id="KW-0648">Protein biosynthesis</keyword>
<dbReference type="PIRSF" id="PIRSF006588">
    <property type="entry name" value="TyrRS_arch_euk"/>
    <property type="match status" value="1"/>
</dbReference>
<feature type="binding site" evidence="8">
    <location>
        <position position="184"/>
    </location>
    <ligand>
        <name>L-tyrosine</name>
        <dbReference type="ChEBI" id="CHEBI:58315"/>
    </ligand>
</feature>
<dbReference type="Pfam" id="PF00579">
    <property type="entry name" value="tRNA-synt_1b"/>
    <property type="match status" value="1"/>
</dbReference>
<keyword evidence="2 8" id="KW-0436">Ligase</keyword>
<keyword evidence="1 8" id="KW-0963">Cytoplasm</keyword>
<comment type="subcellular location">
    <subcellularLocation>
        <location evidence="8">Cytoplasm</location>
    </subcellularLocation>
</comment>
<feature type="binding site" evidence="8">
    <location>
        <position position="237"/>
    </location>
    <ligand>
        <name>ATP</name>
        <dbReference type="ChEBI" id="CHEBI:30616"/>
    </ligand>
</feature>
<comment type="subunit">
    <text evidence="8">Homodimer.</text>
</comment>
<evidence type="ECO:0000313" key="9">
    <source>
        <dbReference type="EMBL" id="HEU97902.1"/>
    </source>
</evidence>
<feature type="binding site" evidence="8">
    <location>
        <position position="36"/>
    </location>
    <ligand>
        <name>L-tyrosine</name>
        <dbReference type="ChEBI" id="CHEBI:58315"/>
    </ligand>
</feature>
<dbReference type="Proteomes" id="UP000885664">
    <property type="component" value="Unassembled WGS sequence"/>
</dbReference>
<dbReference type="EC" id="6.1.1.1" evidence="8"/>
<dbReference type="InterPro" id="IPR023678">
    <property type="entry name" value="Tyr-tRNA-ligase_4"/>
</dbReference>
<evidence type="ECO:0000256" key="8">
    <source>
        <dbReference type="HAMAP-Rule" id="MF_02009"/>
    </source>
</evidence>
<dbReference type="GO" id="GO:0005737">
    <property type="term" value="C:cytoplasm"/>
    <property type="evidence" value="ECO:0007669"/>
    <property type="project" value="UniProtKB-SubCell"/>
</dbReference>
<keyword evidence="3 8" id="KW-0547">Nucleotide-binding</keyword>
<dbReference type="PRINTS" id="PR01040">
    <property type="entry name" value="TRNASYNTHTYR"/>
</dbReference>
<dbReference type="Gene3D" id="1.10.240.10">
    <property type="entry name" value="Tyrosyl-Transfer RNA Synthetase"/>
    <property type="match status" value="1"/>
</dbReference>
<dbReference type="EMBL" id="DSFE01000078">
    <property type="protein sequence ID" value="HEU97902.1"/>
    <property type="molecule type" value="Genomic_DNA"/>
</dbReference>
<comment type="caution">
    <text evidence="9">The sequence shown here is derived from an EMBL/GenBank/DDBJ whole genome shotgun (WGS) entry which is preliminary data.</text>
</comment>
<organism evidence="9">
    <name type="scientific">Fervidicoccus fontis</name>
    <dbReference type="NCBI Taxonomy" id="683846"/>
    <lineage>
        <taxon>Archaea</taxon>
        <taxon>Thermoproteota</taxon>
        <taxon>Thermoprotei</taxon>
        <taxon>Fervidicoccales</taxon>
        <taxon>Fervidicoccaceae</taxon>
        <taxon>Fervidicoccus</taxon>
    </lineage>
</organism>
<accession>A0A7C2UJM3</accession>
<reference evidence="9" key="1">
    <citation type="journal article" date="2020" name="mSystems">
        <title>Genome- and Community-Level Interaction Insights into Carbon Utilization and Element Cycling Functions of Hydrothermarchaeota in Hydrothermal Sediment.</title>
        <authorList>
            <person name="Zhou Z."/>
            <person name="Liu Y."/>
            <person name="Xu W."/>
            <person name="Pan J."/>
            <person name="Luo Z.H."/>
            <person name="Li M."/>
        </authorList>
    </citation>
    <scope>NUCLEOTIDE SEQUENCE [LARGE SCALE GENOMIC DNA]</scope>
    <source>
        <strain evidence="9">SpSt-1259</strain>
    </source>
</reference>
<dbReference type="GO" id="GO:0005524">
    <property type="term" value="F:ATP binding"/>
    <property type="evidence" value="ECO:0007669"/>
    <property type="project" value="UniProtKB-UniRule"/>
</dbReference>
<evidence type="ECO:0000256" key="3">
    <source>
        <dbReference type="ARBA" id="ARBA00022741"/>
    </source>
</evidence>
<evidence type="ECO:0000256" key="1">
    <source>
        <dbReference type="ARBA" id="ARBA00022490"/>
    </source>
</evidence>
<dbReference type="InterPro" id="IPR050489">
    <property type="entry name" value="Tyr-tRNA_synthase"/>
</dbReference>
<dbReference type="HAMAP" id="MF_02009">
    <property type="entry name" value="Tyr_tRNA_synth_type4"/>
    <property type="match status" value="1"/>
</dbReference>
<dbReference type="GO" id="GO:0004831">
    <property type="term" value="F:tyrosine-tRNA ligase activity"/>
    <property type="evidence" value="ECO:0007669"/>
    <property type="project" value="UniProtKB-UniRule"/>
</dbReference>
<dbReference type="PANTHER" id="PTHR46264">
    <property type="entry name" value="TYROSINE-TRNA LIGASE"/>
    <property type="match status" value="1"/>
</dbReference>
<evidence type="ECO:0000256" key="4">
    <source>
        <dbReference type="ARBA" id="ARBA00022840"/>
    </source>
</evidence>
<dbReference type="NCBIfam" id="TIGR00234">
    <property type="entry name" value="tyrS"/>
    <property type="match status" value="1"/>
</dbReference>
<feature type="binding site" evidence="8">
    <location>
        <position position="169"/>
    </location>
    <ligand>
        <name>L-tyrosine</name>
        <dbReference type="ChEBI" id="CHEBI:58315"/>
    </ligand>
</feature>
<dbReference type="SUPFAM" id="SSF52374">
    <property type="entry name" value="Nucleotidylyl transferase"/>
    <property type="match status" value="1"/>
</dbReference>